<dbReference type="EMBL" id="FQXR01000003">
    <property type="protein sequence ID" value="SHH60951.1"/>
    <property type="molecule type" value="Genomic_DNA"/>
</dbReference>
<reference evidence="9 10" key="1">
    <citation type="submission" date="2016-11" db="EMBL/GenBank/DDBJ databases">
        <authorList>
            <person name="Jaros S."/>
            <person name="Januszkiewicz K."/>
            <person name="Wedrychowicz H."/>
        </authorList>
    </citation>
    <scope>NUCLEOTIDE SEQUENCE [LARGE SCALE GENOMIC DNA]</scope>
    <source>
        <strain evidence="9 10">DSM 13106</strain>
    </source>
</reference>
<evidence type="ECO:0000256" key="4">
    <source>
        <dbReference type="ARBA" id="ARBA00022475"/>
    </source>
</evidence>
<dbReference type="Proteomes" id="UP000184389">
    <property type="component" value="Unassembled WGS sequence"/>
</dbReference>
<evidence type="ECO:0000313" key="10">
    <source>
        <dbReference type="Proteomes" id="UP000184389"/>
    </source>
</evidence>
<name>A0A1M5UDF5_9FIRM</name>
<feature type="transmembrane region" description="Helical" evidence="8">
    <location>
        <begin position="102"/>
        <end position="124"/>
    </location>
</feature>
<dbReference type="Pfam" id="PF01594">
    <property type="entry name" value="AI-2E_transport"/>
    <property type="match status" value="1"/>
</dbReference>
<dbReference type="OrthoDB" id="9793390at2"/>
<evidence type="ECO:0000256" key="5">
    <source>
        <dbReference type="ARBA" id="ARBA00022692"/>
    </source>
</evidence>
<dbReference type="InterPro" id="IPR002549">
    <property type="entry name" value="AI-2E-like"/>
</dbReference>
<evidence type="ECO:0000256" key="3">
    <source>
        <dbReference type="ARBA" id="ARBA00022448"/>
    </source>
</evidence>
<accession>A0A1M5UDF5</accession>
<evidence type="ECO:0000256" key="7">
    <source>
        <dbReference type="ARBA" id="ARBA00023136"/>
    </source>
</evidence>
<evidence type="ECO:0000256" key="2">
    <source>
        <dbReference type="ARBA" id="ARBA00009773"/>
    </source>
</evidence>
<feature type="transmembrane region" description="Helical" evidence="8">
    <location>
        <begin position="258"/>
        <end position="286"/>
    </location>
</feature>
<evidence type="ECO:0000256" key="6">
    <source>
        <dbReference type="ARBA" id="ARBA00022989"/>
    </source>
</evidence>
<dbReference type="PANTHER" id="PTHR21716">
    <property type="entry name" value="TRANSMEMBRANE PROTEIN"/>
    <property type="match status" value="1"/>
</dbReference>
<proteinExistence type="inferred from homology"/>
<feature type="transmembrane region" description="Helical" evidence="8">
    <location>
        <begin position="6"/>
        <end position="27"/>
    </location>
</feature>
<dbReference type="AlphaFoldDB" id="A0A1M5UDF5"/>
<dbReference type="PANTHER" id="PTHR21716:SF53">
    <property type="entry name" value="PERMEASE PERM-RELATED"/>
    <property type="match status" value="1"/>
</dbReference>
<feature type="transmembrane region" description="Helical" evidence="8">
    <location>
        <begin position="47"/>
        <end position="64"/>
    </location>
</feature>
<keyword evidence="6 8" id="KW-1133">Transmembrane helix</keyword>
<keyword evidence="7 8" id="KW-0472">Membrane</keyword>
<evidence type="ECO:0000256" key="8">
    <source>
        <dbReference type="SAM" id="Phobius"/>
    </source>
</evidence>
<feature type="transmembrane region" description="Helical" evidence="8">
    <location>
        <begin position="70"/>
        <end position="90"/>
    </location>
</feature>
<gene>
    <name evidence="9" type="ORF">SAMN02745180_00603</name>
</gene>
<sequence length="391" mass="44886">MMFWENIKQNILILIGILILVIIYYIINIGNRYVDEEKKIKINNKKLVTIFICILILYILYMLIKKYPFLSEIINITILSLIFAYLFNPIVEFIEEKGISRLWSVIIVYIFIIAILAIIFFTFLPKIIREFKNLGNVLPIYLEKVDNFLYNINNSSFLKSDNLPPQLDGIKDVFKENLESIESFVVKWFSNFADKTINMFSKIFIIAIIPIISFYFLKDKEFFKKKIYLTIPKSHRNEMINLFKEIDTMLGQFIRGRVIVGIFVGVSTTIALALLKINFAFIIGMLAGLADIIPYFGPVIGIIPAVFFAILESPIKALWVIIIFTIIQQVENDIITPKVVGESVGIHPVTVMLSLIIGGRFFGILGMVLAIPVVAILKIIYSHFVESRSKT</sequence>
<organism evidence="9 10">
    <name type="scientific">Sporanaerobacter acetigenes DSM 13106</name>
    <dbReference type="NCBI Taxonomy" id="1123281"/>
    <lineage>
        <taxon>Bacteria</taxon>
        <taxon>Bacillati</taxon>
        <taxon>Bacillota</taxon>
        <taxon>Tissierellia</taxon>
        <taxon>Tissierellales</taxon>
        <taxon>Sporanaerobacteraceae</taxon>
        <taxon>Sporanaerobacter</taxon>
    </lineage>
</organism>
<feature type="transmembrane region" description="Helical" evidence="8">
    <location>
        <begin position="355"/>
        <end position="381"/>
    </location>
</feature>
<feature type="transmembrane region" description="Helical" evidence="8">
    <location>
        <begin position="199"/>
        <end position="217"/>
    </location>
</feature>
<comment type="similarity">
    <text evidence="2">Belongs to the autoinducer-2 exporter (AI-2E) (TC 2.A.86) family.</text>
</comment>
<keyword evidence="3" id="KW-0813">Transport</keyword>
<evidence type="ECO:0000256" key="1">
    <source>
        <dbReference type="ARBA" id="ARBA00004651"/>
    </source>
</evidence>
<evidence type="ECO:0000313" key="9">
    <source>
        <dbReference type="EMBL" id="SHH60951.1"/>
    </source>
</evidence>
<protein>
    <submittedName>
        <fullName evidence="9">Predicted PurR-regulated permease PerM</fullName>
    </submittedName>
</protein>
<keyword evidence="10" id="KW-1185">Reference proteome</keyword>
<dbReference type="GO" id="GO:0005886">
    <property type="term" value="C:plasma membrane"/>
    <property type="evidence" value="ECO:0007669"/>
    <property type="project" value="UniProtKB-SubCell"/>
</dbReference>
<dbReference type="GO" id="GO:0055085">
    <property type="term" value="P:transmembrane transport"/>
    <property type="evidence" value="ECO:0007669"/>
    <property type="project" value="TreeGrafter"/>
</dbReference>
<comment type="subcellular location">
    <subcellularLocation>
        <location evidence="1">Cell membrane</location>
        <topology evidence="1">Multi-pass membrane protein</topology>
    </subcellularLocation>
</comment>
<keyword evidence="4" id="KW-1003">Cell membrane</keyword>
<keyword evidence="5 8" id="KW-0812">Transmembrane</keyword>
<dbReference type="STRING" id="1123281.SAMN02745180_00603"/>